<accession>A0A5S9WX00</accession>
<evidence type="ECO:0000313" key="4">
    <source>
        <dbReference type="Proteomes" id="UP000434276"/>
    </source>
</evidence>
<gene>
    <name evidence="3" type="ORF">C24_LOCUS7312</name>
</gene>
<evidence type="ECO:0000259" key="2">
    <source>
        <dbReference type="PROSITE" id="PS52045"/>
    </source>
</evidence>
<evidence type="ECO:0000313" key="3">
    <source>
        <dbReference type="EMBL" id="CAA0356782.1"/>
    </source>
</evidence>
<evidence type="ECO:0000256" key="1">
    <source>
        <dbReference type="SAM" id="Phobius"/>
    </source>
</evidence>
<dbReference type="AlphaFoldDB" id="A0A5S9WX00"/>
<dbReference type="PANTHER" id="PTHR31589">
    <property type="entry name" value="PROTEIN, PUTATIVE (DUF239)-RELATED-RELATED"/>
    <property type="match status" value="1"/>
</dbReference>
<keyword evidence="1" id="KW-1133">Transmembrane helix</keyword>
<name>A0A5S9WX00_ARATH</name>
<dbReference type="EMBL" id="CACSHJ010000088">
    <property type="protein sequence ID" value="CAA0356782.1"/>
    <property type="molecule type" value="Genomic_DNA"/>
</dbReference>
<dbReference type="Proteomes" id="UP000434276">
    <property type="component" value="Unassembled WGS sequence"/>
</dbReference>
<organism evidence="3 4">
    <name type="scientific">Arabidopsis thaliana</name>
    <name type="common">Mouse-ear cress</name>
    <dbReference type="NCBI Taxonomy" id="3702"/>
    <lineage>
        <taxon>Eukaryota</taxon>
        <taxon>Viridiplantae</taxon>
        <taxon>Streptophyta</taxon>
        <taxon>Embryophyta</taxon>
        <taxon>Tracheophyta</taxon>
        <taxon>Spermatophyta</taxon>
        <taxon>Magnoliopsida</taxon>
        <taxon>eudicotyledons</taxon>
        <taxon>Gunneridae</taxon>
        <taxon>Pentapetalae</taxon>
        <taxon>rosids</taxon>
        <taxon>malvids</taxon>
        <taxon>Brassicales</taxon>
        <taxon>Brassicaceae</taxon>
        <taxon>Camelineae</taxon>
        <taxon>Arabidopsis</taxon>
    </lineage>
</organism>
<dbReference type="Pfam" id="PF03080">
    <property type="entry name" value="Neprosin"/>
    <property type="match status" value="1"/>
</dbReference>
<dbReference type="ExpressionAtlas" id="A0A5S9WX00">
    <property type="expression patterns" value="baseline and differential"/>
</dbReference>
<dbReference type="InterPro" id="IPR053168">
    <property type="entry name" value="Glutamic_endopeptidase"/>
</dbReference>
<feature type="domain" description="Neprosin PEP catalytic" evidence="2">
    <location>
        <begin position="1"/>
        <end position="249"/>
    </location>
</feature>
<keyword evidence="1" id="KW-0812">Transmembrane</keyword>
<dbReference type="Gene3D" id="3.90.1320.10">
    <property type="entry name" value="Outer-capsid protein sigma 3, large lobe"/>
    <property type="match status" value="1"/>
</dbReference>
<sequence length="272" mass="31134">MRILIIKNLSEFPKPLEIKKKSKWKSWEAHVSTWQCPAGTVPVRNDETTSSTSTGETYRHEVSPDLYQDNKSRLFIYWTSDTYNVTGCYNLQCRGFIQTSNTIILGGTITPVSTFEGKQFEITVSVWKDQESENWWLSLGSNHSLVGYWPGTIFPNLAYADDVQWGGEVVNSQSLGRHTTTQMGSGRFSDGGFRKVSYFRNLEIVDNNRFKSVRDVGVLVDDPKFYNIRAMFRDDWGSYILYGGPDRMNSGVSFLALSSFIFYFSFIIFLII</sequence>
<dbReference type="InterPro" id="IPR004314">
    <property type="entry name" value="Neprosin"/>
</dbReference>
<dbReference type="OrthoDB" id="1113684at2759"/>
<dbReference type="PROSITE" id="PS52045">
    <property type="entry name" value="NEPROSIN_PEP_CD"/>
    <property type="match status" value="1"/>
</dbReference>
<feature type="transmembrane region" description="Helical" evidence="1">
    <location>
        <begin position="252"/>
        <end position="271"/>
    </location>
</feature>
<keyword evidence="1" id="KW-0472">Membrane</keyword>
<reference evidence="3 4" key="1">
    <citation type="submission" date="2019-12" db="EMBL/GenBank/DDBJ databases">
        <authorList>
            <person name="Jiao W.-B."/>
            <person name="Schneeberger K."/>
        </authorList>
    </citation>
    <scope>NUCLEOTIDE SEQUENCE [LARGE SCALE GENOMIC DNA]</scope>
    <source>
        <strain evidence="4">cv. C24</strain>
    </source>
</reference>
<dbReference type="PANTHER" id="PTHR31589:SF222">
    <property type="entry name" value="RRM DOMAIN-CONTAINING PROTEIN"/>
    <property type="match status" value="1"/>
</dbReference>
<proteinExistence type="predicted"/>
<protein>
    <recommendedName>
        <fullName evidence="2">Neprosin PEP catalytic domain-containing protein</fullName>
    </recommendedName>
</protein>